<dbReference type="Proteomes" id="UP001304300">
    <property type="component" value="Chromosome"/>
</dbReference>
<dbReference type="InterPro" id="IPR005531">
    <property type="entry name" value="Asp23"/>
</dbReference>
<evidence type="ECO:0000313" key="4">
    <source>
        <dbReference type="Proteomes" id="UP001304300"/>
    </source>
</evidence>
<accession>A0AAQ3LAX5</accession>
<reference evidence="3 4" key="1">
    <citation type="submission" date="2023-10" db="EMBL/GenBank/DDBJ databases">
        <title>Rubellicoccus peritrichatus gen. nov., sp. nov., isolated from an algae of coral reef tank.</title>
        <authorList>
            <person name="Luo J."/>
        </authorList>
    </citation>
    <scope>NUCLEOTIDE SEQUENCE [LARGE SCALE GENOMIC DNA]</scope>
    <source>
        <strain evidence="3 4">CR14</strain>
    </source>
</reference>
<proteinExistence type="inferred from homology"/>
<evidence type="ECO:0000313" key="3">
    <source>
        <dbReference type="EMBL" id="WOO41907.1"/>
    </source>
</evidence>
<feature type="region of interest" description="Disordered" evidence="2">
    <location>
        <begin position="1"/>
        <end position="29"/>
    </location>
</feature>
<dbReference type="AlphaFoldDB" id="A0AAQ3LAX5"/>
<dbReference type="EMBL" id="CP136920">
    <property type="protein sequence ID" value="WOO41907.1"/>
    <property type="molecule type" value="Genomic_DNA"/>
</dbReference>
<name>A0AAQ3LAX5_9BACT</name>
<evidence type="ECO:0000256" key="1">
    <source>
        <dbReference type="ARBA" id="ARBA00005721"/>
    </source>
</evidence>
<dbReference type="PANTHER" id="PTHR34297">
    <property type="entry name" value="HYPOTHETICAL CYTOSOLIC PROTEIN-RELATED"/>
    <property type="match status" value="1"/>
</dbReference>
<keyword evidence="4" id="KW-1185">Reference proteome</keyword>
<dbReference type="Pfam" id="PF03780">
    <property type="entry name" value="Asp23"/>
    <property type="match status" value="1"/>
</dbReference>
<protein>
    <submittedName>
        <fullName evidence="3">Asp23/Gls24 family envelope stress response protein</fullName>
    </submittedName>
</protein>
<gene>
    <name evidence="3" type="ORF">RZN69_02320</name>
</gene>
<organism evidence="3 4">
    <name type="scientific">Rubellicoccus peritrichatus</name>
    <dbReference type="NCBI Taxonomy" id="3080537"/>
    <lineage>
        <taxon>Bacteria</taxon>
        <taxon>Pseudomonadati</taxon>
        <taxon>Verrucomicrobiota</taxon>
        <taxon>Opitutia</taxon>
        <taxon>Puniceicoccales</taxon>
        <taxon>Cerasicoccaceae</taxon>
        <taxon>Rubellicoccus</taxon>
    </lineage>
</organism>
<sequence length="152" mass="16572">MSTKKPVSEDQLDPHTIPTPTEEGEGGDSISIADSVIASIVRMSSLEVDGVSSVGGGSEGFWENISGKKPGRGVLVTIDEAENYVIEVHVEMRFGVELAKTAIQVQQNVRDQVSRMTMKDVSKVDVIIDGVRMDADKVDEDKEESWEQPHSD</sequence>
<comment type="similarity">
    <text evidence="1">Belongs to the asp23 family.</text>
</comment>
<evidence type="ECO:0000256" key="2">
    <source>
        <dbReference type="SAM" id="MobiDB-lite"/>
    </source>
</evidence>
<dbReference type="KEGG" id="puo:RZN69_02320"/>
<dbReference type="RefSeq" id="WP_317834391.1">
    <property type="nucleotide sequence ID" value="NZ_CP136920.1"/>
</dbReference>